<dbReference type="PANTHER" id="PTHR43270:SF12">
    <property type="entry name" value="SUCCINYL-DIAMINOPIMELATE DESUCCINYLASE"/>
    <property type="match status" value="1"/>
</dbReference>
<dbReference type="InterPro" id="IPR011650">
    <property type="entry name" value="Peptidase_M20_dimer"/>
</dbReference>
<accession>A0ABQ6YQ96</accession>
<feature type="domain" description="Peptidase M20 dimerisation" evidence="4">
    <location>
        <begin position="199"/>
        <end position="345"/>
    </location>
</feature>
<dbReference type="EMBL" id="VMSD01000002">
    <property type="protein sequence ID" value="KAF0847977.1"/>
    <property type="molecule type" value="Genomic_DNA"/>
</dbReference>
<evidence type="ECO:0000259" key="4">
    <source>
        <dbReference type="Pfam" id="PF07687"/>
    </source>
</evidence>
<name>A0ABQ6YQ96_9NOCA</name>
<dbReference type="Proteomes" id="UP000798951">
    <property type="component" value="Unassembled WGS sequence"/>
</dbReference>
<dbReference type="SUPFAM" id="SSF53187">
    <property type="entry name" value="Zn-dependent exopeptidases"/>
    <property type="match status" value="1"/>
</dbReference>
<protein>
    <submittedName>
        <fullName evidence="5">Acetylornithine deacetylase/succinyl-diaminopimelate desuccinylase-like protein</fullName>
    </submittedName>
</protein>
<dbReference type="Gene3D" id="3.40.630.10">
    <property type="entry name" value="Zn peptidases"/>
    <property type="match status" value="1"/>
</dbReference>
<dbReference type="Gene3D" id="3.30.70.360">
    <property type="match status" value="1"/>
</dbReference>
<dbReference type="PANTHER" id="PTHR43270">
    <property type="entry name" value="BETA-ALA-HIS DIPEPTIDASE"/>
    <property type="match status" value="1"/>
</dbReference>
<gene>
    <name evidence="5" type="ORF">FNL39_102118</name>
</gene>
<evidence type="ECO:0000256" key="3">
    <source>
        <dbReference type="ARBA" id="ARBA00022801"/>
    </source>
</evidence>
<dbReference type="InterPro" id="IPR051458">
    <property type="entry name" value="Cyt/Met_Dipeptidase"/>
</dbReference>
<evidence type="ECO:0000256" key="2">
    <source>
        <dbReference type="ARBA" id="ARBA00022723"/>
    </source>
</evidence>
<dbReference type="RefSeq" id="WP_067987233.1">
    <property type="nucleotide sequence ID" value="NZ_VMSD01000002.1"/>
</dbReference>
<keyword evidence="6" id="KW-1185">Reference proteome</keyword>
<keyword evidence="1" id="KW-0645">Protease</keyword>
<keyword evidence="2" id="KW-0479">Metal-binding</keyword>
<dbReference type="NCBIfam" id="NF005914">
    <property type="entry name" value="PRK07907.1"/>
    <property type="match status" value="1"/>
</dbReference>
<sequence>MTDAPDVDALRAKVSALMGEAKKDLAQLVSFKSVADPRQFPPAGCAQTAQWVADAFTAVGLTVGLHETPDGSQAVIGHKPGPPGSPTVLLYCHYDVQPPLDDDAWETPVWTLTDKDGRWYGRGAADCKGNIVTHLTALRAIGPDFPVGIKVVSEGSEEQGTGGLEKFVVANPELLAADAILVADCGNFAVGLPTFTQTLRGLVNVVVTVKTLDGPVHSGMFGGPAPDALAAMIQLLSTLRDEHGNTTIDGLTTDQQWTGVQYPPKDFRADAGVLDGVDLVGGGTVADMLWARPALTVLGMDVPAVVGSSAAIQPSARARLNLRIPPGTDPRQAYDLLDKHLRAHTPCNANLDIELEGLGEPFVAAEHGPARDALSEAMETAYGRPTTTEGQGGSIPLCNVFADTYPKAEIMLIGVEEPKCLIHAPNESVDPSEIEHMALAEALFLSTYAR</sequence>
<evidence type="ECO:0000313" key="5">
    <source>
        <dbReference type="EMBL" id="KAF0847977.1"/>
    </source>
</evidence>
<dbReference type="Pfam" id="PF07687">
    <property type="entry name" value="M20_dimer"/>
    <property type="match status" value="1"/>
</dbReference>
<organism evidence="5 6">
    <name type="scientific">Nocardia caishijiensis</name>
    <dbReference type="NCBI Taxonomy" id="184756"/>
    <lineage>
        <taxon>Bacteria</taxon>
        <taxon>Bacillati</taxon>
        <taxon>Actinomycetota</taxon>
        <taxon>Actinomycetes</taxon>
        <taxon>Mycobacteriales</taxon>
        <taxon>Nocardiaceae</taxon>
        <taxon>Nocardia</taxon>
    </lineage>
</organism>
<comment type="caution">
    <text evidence="5">The sequence shown here is derived from an EMBL/GenBank/DDBJ whole genome shotgun (WGS) entry which is preliminary data.</text>
</comment>
<dbReference type="Pfam" id="PF01546">
    <property type="entry name" value="Peptidase_M20"/>
    <property type="match status" value="1"/>
</dbReference>
<keyword evidence="3" id="KW-0378">Hydrolase</keyword>
<reference evidence="5 6" key="1">
    <citation type="submission" date="2019-07" db="EMBL/GenBank/DDBJ databases">
        <title>Genomic Encyclopedia of Type Strains, Phase IV (KMG-IV): sequencing the most valuable type-strain genomes for metagenomic binning, comparative biology and taxonomic classification.</title>
        <authorList>
            <person name="Goeker M."/>
        </authorList>
    </citation>
    <scope>NUCLEOTIDE SEQUENCE [LARGE SCALE GENOMIC DNA]</scope>
    <source>
        <strain evidence="5 6">DSM 44831</strain>
    </source>
</reference>
<evidence type="ECO:0000313" key="6">
    <source>
        <dbReference type="Proteomes" id="UP000798951"/>
    </source>
</evidence>
<proteinExistence type="predicted"/>
<dbReference type="InterPro" id="IPR002933">
    <property type="entry name" value="Peptidase_M20"/>
</dbReference>
<evidence type="ECO:0000256" key="1">
    <source>
        <dbReference type="ARBA" id="ARBA00022670"/>
    </source>
</evidence>